<protein>
    <recommendedName>
        <fullName evidence="4">DUF3021 domain-containing protein</fullName>
    </recommendedName>
</protein>
<keyword evidence="1" id="KW-0472">Membrane</keyword>
<feature type="transmembrane region" description="Helical" evidence="1">
    <location>
        <begin position="69"/>
        <end position="88"/>
    </location>
</feature>
<evidence type="ECO:0000313" key="3">
    <source>
        <dbReference type="Proteomes" id="UP000199488"/>
    </source>
</evidence>
<evidence type="ECO:0000256" key="1">
    <source>
        <dbReference type="SAM" id="Phobius"/>
    </source>
</evidence>
<organism evidence="2 3">
    <name type="scientific">Marinococcus luteus</name>
    <dbReference type="NCBI Taxonomy" id="1122204"/>
    <lineage>
        <taxon>Bacteria</taxon>
        <taxon>Bacillati</taxon>
        <taxon>Bacillota</taxon>
        <taxon>Bacilli</taxon>
        <taxon>Bacillales</taxon>
        <taxon>Bacillaceae</taxon>
        <taxon>Marinococcus</taxon>
    </lineage>
</organism>
<accession>A0A1H2V588</accession>
<feature type="transmembrane region" description="Helical" evidence="1">
    <location>
        <begin position="42"/>
        <end position="62"/>
    </location>
</feature>
<gene>
    <name evidence="2" type="ORF">SAMN05421781_1928</name>
</gene>
<name>A0A1H2V588_9BACI</name>
<evidence type="ECO:0000313" key="2">
    <source>
        <dbReference type="EMBL" id="SDW63410.1"/>
    </source>
</evidence>
<feature type="transmembrane region" description="Helical" evidence="1">
    <location>
        <begin position="108"/>
        <end position="128"/>
    </location>
</feature>
<dbReference type="Proteomes" id="UP000199488">
    <property type="component" value="Unassembled WGS sequence"/>
</dbReference>
<proteinExistence type="predicted"/>
<evidence type="ECO:0008006" key="4">
    <source>
        <dbReference type="Google" id="ProtNLM"/>
    </source>
</evidence>
<keyword evidence="1" id="KW-0812">Transmembrane</keyword>
<keyword evidence="1" id="KW-1133">Transmembrane helix</keyword>
<feature type="transmembrane region" description="Helical" evidence="1">
    <location>
        <begin position="5"/>
        <end position="22"/>
    </location>
</feature>
<dbReference type="EMBL" id="FNNC01000004">
    <property type="protein sequence ID" value="SDW63410.1"/>
    <property type="molecule type" value="Genomic_DNA"/>
</dbReference>
<dbReference type="AlphaFoldDB" id="A0A1H2V588"/>
<sequence>MGRTVLFGSLGGIAGGILFGIIMQTMGQIEMLSAMMGSSGLLAGWIVHLMISIVFGAGFGLLALRFSSLISLTVLYSVLIWIIGPLVMMPLLMGQGTALLQAFAPAQLMGLATHFFYTAVVAVVYTLLVKASQRTEMKTTAASK</sequence>
<reference evidence="2 3" key="1">
    <citation type="submission" date="2016-10" db="EMBL/GenBank/DDBJ databases">
        <authorList>
            <person name="de Groot N.N."/>
        </authorList>
    </citation>
    <scope>NUCLEOTIDE SEQUENCE [LARGE SCALE GENOMIC DNA]</scope>
    <source>
        <strain evidence="2 3">DSM 23126</strain>
    </source>
</reference>
<dbReference type="RefSeq" id="WP_091614299.1">
    <property type="nucleotide sequence ID" value="NZ_FNNC01000004.1"/>
</dbReference>
<dbReference type="STRING" id="1122204.SAMN05421781_1928"/>
<dbReference type="OrthoDB" id="2973818at2"/>
<keyword evidence="3" id="KW-1185">Reference proteome</keyword>